<feature type="transmembrane region" description="Helical" evidence="11">
    <location>
        <begin position="192"/>
        <end position="211"/>
    </location>
</feature>
<feature type="domain" description="ABC3 transporter permease C-terminal" evidence="12">
    <location>
        <begin position="198"/>
        <end position="311"/>
    </location>
</feature>
<evidence type="ECO:0000256" key="9">
    <source>
        <dbReference type="ARBA" id="ARBA00023306"/>
    </source>
</evidence>
<dbReference type="PIRSF" id="PIRSF003097">
    <property type="entry name" value="FtsX"/>
    <property type="match status" value="1"/>
</dbReference>
<dbReference type="PANTHER" id="PTHR47755">
    <property type="entry name" value="CELL DIVISION PROTEIN FTSX"/>
    <property type="match status" value="1"/>
</dbReference>
<feature type="transmembrane region" description="Helical" evidence="11">
    <location>
        <begin position="46"/>
        <end position="67"/>
    </location>
</feature>
<dbReference type="EMBL" id="FNQY01000005">
    <property type="protein sequence ID" value="SDZ97255.1"/>
    <property type="molecule type" value="Genomic_DNA"/>
</dbReference>
<dbReference type="Proteomes" id="UP000199041">
    <property type="component" value="Unassembled WGS sequence"/>
</dbReference>
<evidence type="ECO:0000313" key="15">
    <source>
        <dbReference type="Proteomes" id="UP000199041"/>
    </source>
</evidence>
<keyword evidence="4 10" id="KW-1003">Cell membrane</keyword>
<feature type="transmembrane region" description="Helical" evidence="11">
    <location>
        <begin position="286"/>
        <end position="303"/>
    </location>
</feature>
<keyword evidence="8 10" id="KW-0472">Membrane</keyword>
<dbReference type="STRING" id="551991.SAMN05192529_10596"/>
<dbReference type="Pfam" id="PF18075">
    <property type="entry name" value="FtsX_ECD"/>
    <property type="match status" value="1"/>
</dbReference>
<evidence type="ECO:0000313" key="14">
    <source>
        <dbReference type="EMBL" id="SDZ97255.1"/>
    </source>
</evidence>
<evidence type="ECO:0000256" key="2">
    <source>
        <dbReference type="ARBA" id="ARBA00007379"/>
    </source>
</evidence>
<comment type="similarity">
    <text evidence="2 10">Belongs to the ABC-4 integral membrane protein family. FtsX subfamily.</text>
</comment>
<dbReference type="GO" id="GO:0005886">
    <property type="term" value="C:plasma membrane"/>
    <property type="evidence" value="ECO:0007669"/>
    <property type="project" value="UniProtKB-SubCell"/>
</dbReference>
<keyword evidence="9 10" id="KW-0131">Cell cycle</keyword>
<evidence type="ECO:0000256" key="5">
    <source>
        <dbReference type="ARBA" id="ARBA00022618"/>
    </source>
</evidence>
<keyword evidence="6 11" id="KW-0812">Transmembrane</keyword>
<feature type="transmembrane region" description="Helical" evidence="11">
    <location>
        <begin position="247"/>
        <end position="265"/>
    </location>
</feature>
<feature type="domain" description="FtsX extracellular" evidence="13">
    <location>
        <begin position="80"/>
        <end position="166"/>
    </location>
</feature>
<sequence length="320" mass="36494">MPANVRDYYVNIKFALIGYSLKRIIFKDNMSEIQSVPKHKKRSNSVFSIVGISLVLLIMGIMGWFFLNLKTMGNNLKEQVEVSAYLNVSGKDTIKQIQDYIAAQPYAKDVQYIDKEKAKDIWNKDNNEDWDKILDYNPLPESINFYAKADYVNQDSLKKIAGELTQKFGSQLSGLDYPQTLITSMNDKVNKMGLVFLAISIILGILVVVSIDNTIKLTMYSNRFLIKTMQMVGATRSFIARPMNVRAIVNGLISAAIAIIIMLLLTSWAKERFPEIRSLEDTKLNILLFGCMIVFSVLISWFSTSRSVKKYLKTRLDDLY</sequence>
<dbReference type="PANTHER" id="PTHR47755:SF1">
    <property type="entry name" value="CELL DIVISION PROTEIN FTSX"/>
    <property type="match status" value="1"/>
</dbReference>
<evidence type="ECO:0000256" key="7">
    <source>
        <dbReference type="ARBA" id="ARBA00022989"/>
    </source>
</evidence>
<evidence type="ECO:0000256" key="1">
    <source>
        <dbReference type="ARBA" id="ARBA00004651"/>
    </source>
</evidence>
<organism evidence="14 15">
    <name type="scientific">Arachidicoccus rhizosphaerae</name>
    <dbReference type="NCBI Taxonomy" id="551991"/>
    <lineage>
        <taxon>Bacteria</taxon>
        <taxon>Pseudomonadati</taxon>
        <taxon>Bacteroidota</taxon>
        <taxon>Chitinophagia</taxon>
        <taxon>Chitinophagales</taxon>
        <taxon>Chitinophagaceae</taxon>
        <taxon>Arachidicoccus</taxon>
    </lineage>
</organism>
<reference evidence="14 15" key="1">
    <citation type="submission" date="2016-10" db="EMBL/GenBank/DDBJ databases">
        <authorList>
            <person name="de Groot N.N."/>
        </authorList>
    </citation>
    <scope>NUCLEOTIDE SEQUENCE [LARGE SCALE GENOMIC DNA]</scope>
    <source>
        <strain evidence="14 15">Vu-144</strain>
    </source>
</reference>
<evidence type="ECO:0000256" key="4">
    <source>
        <dbReference type="ARBA" id="ARBA00022475"/>
    </source>
</evidence>
<proteinExistence type="inferred from homology"/>
<gene>
    <name evidence="14" type="ORF">SAMN05192529_10596</name>
</gene>
<evidence type="ECO:0000256" key="11">
    <source>
        <dbReference type="SAM" id="Phobius"/>
    </source>
</evidence>
<keyword evidence="15" id="KW-1185">Reference proteome</keyword>
<evidence type="ECO:0000256" key="3">
    <source>
        <dbReference type="ARBA" id="ARBA00021907"/>
    </source>
</evidence>
<name>A0A1H3XCX6_9BACT</name>
<evidence type="ECO:0000256" key="6">
    <source>
        <dbReference type="ARBA" id="ARBA00022692"/>
    </source>
</evidence>
<dbReference type="InterPro" id="IPR040690">
    <property type="entry name" value="FtsX_ECD"/>
</dbReference>
<dbReference type="InterPro" id="IPR003838">
    <property type="entry name" value="ABC3_permease_C"/>
</dbReference>
<keyword evidence="5 10" id="KW-0132">Cell division</keyword>
<dbReference type="Gene3D" id="3.30.70.3040">
    <property type="match status" value="1"/>
</dbReference>
<protein>
    <recommendedName>
        <fullName evidence="3 10">Cell division protein FtsX</fullName>
    </recommendedName>
</protein>
<dbReference type="InterPro" id="IPR004513">
    <property type="entry name" value="FtsX"/>
</dbReference>
<evidence type="ECO:0000256" key="8">
    <source>
        <dbReference type="ARBA" id="ARBA00023136"/>
    </source>
</evidence>
<dbReference type="GO" id="GO:0051301">
    <property type="term" value="P:cell division"/>
    <property type="evidence" value="ECO:0007669"/>
    <property type="project" value="UniProtKB-KW"/>
</dbReference>
<evidence type="ECO:0000259" key="12">
    <source>
        <dbReference type="Pfam" id="PF02687"/>
    </source>
</evidence>
<accession>A0A1H3XCX6</accession>
<comment type="subcellular location">
    <subcellularLocation>
        <location evidence="1">Cell membrane</location>
        <topology evidence="1">Multi-pass membrane protein</topology>
    </subcellularLocation>
</comment>
<evidence type="ECO:0000256" key="10">
    <source>
        <dbReference type="PIRNR" id="PIRNR003097"/>
    </source>
</evidence>
<dbReference type="Pfam" id="PF02687">
    <property type="entry name" value="FtsX"/>
    <property type="match status" value="1"/>
</dbReference>
<keyword evidence="7 11" id="KW-1133">Transmembrane helix</keyword>
<evidence type="ECO:0000259" key="13">
    <source>
        <dbReference type="Pfam" id="PF18075"/>
    </source>
</evidence>
<dbReference type="AlphaFoldDB" id="A0A1H3XCX6"/>